<dbReference type="Pfam" id="PF04082">
    <property type="entry name" value="Fungal_trans"/>
    <property type="match status" value="1"/>
</dbReference>
<keyword evidence="6" id="KW-1185">Reference proteome</keyword>
<feature type="region of interest" description="Disordered" evidence="3">
    <location>
        <begin position="64"/>
        <end position="91"/>
    </location>
</feature>
<reference evidence="5" key="1">
    <citation type="submission" date="2023-04" db="EMBL/GenBank/DDBJ databases">
        <title>Black Yeasts Isolated from many extreme environments.</title>
        <authorList>
            <person name="Coleine C."/>
            <person name="Stajich J.E."/>
            <person name="Selbmann L."/>
        </authorList>
    </citation>
    <scope>NUCLEOTIDE SEQUENCE</scope>
    <source>
        <strain evidence="5">CCFEE 5312</strain>
    </source>
</reference>
<dbReference type="GO" id="GO:0006351">
    <property type="term" value="P:DNA-templated transcription"/>
    <property type="evidence" value="ECO:0007669"/>
    <property type="project" value="InterPro"/>
</dbReference>
<keyword evidence="2" id="KW-0539">Nucleus</keyword>
<feature type="compositionally biased region" description="Acidic residues" evidence="3">
    <location>
        <begin position="71"/>
        <end position="82"/>
    </location>
</feature>
<dbReference type="PANTHER" id="PTHR31001:SF49">
    <property type="entry name" value="ZN(II)2CYS6 TRANSCRIPTION FACTOR (EUROFUNG)"/>
    <property type="match status" value="1"/>
</dbReference>
<dbReference type="InterPro" id="IPR050613">
    <property type="entry name" value="Sec_Metabolite_Reg"/>
</dbReference>
<dbReference type="GO" id="GO:0008270">
    <property type="term" value="F:zinc ion binding"/>
    <property type="evidence" value="ECO:0007669"/>
    <property type="project" value="InterPro"/>
</dbReference>
<dbReference type="CDD" id="cd12148">
    <property type="entry name" value="fungal_TF_MHR"/>
    <property type="match status" value="1"/>
</dbReference>
<organism evidence="5 6">
    <name type="scientific">Extremus antarcticus</name>
    <dbReference type="NCBI Taxonomy" id="702011"/>
    <lineage>
        <taxon>Eukaryota</taxon>
        <taxon>Fungi</taxon>
        <taxon>Dikarya</taxon>
        <taxon>Ascomycota</taxon>
        <taxon>Pezizomycotina</taxon>
        <taxon>Dothideomycetes</taxon>
        <taxon>Dothideomycetidae</taxon>
        <taxon>Mycosphaerellales</taxon>
        <taxon>Extremaceae</taxon>
        <taxon>Extremus</taxon>
    </lineage>
</organism>
<evidence type="ECO:0000313" key="6">
    <source>
        <dbReference type="Proteomes" id="UP001271007"/>
    </source>
</evidence>
<feature type="compositionally biased region" description="Polar residues" evidence="3">
    <location>
        <begin position="330"/>
        <end position="340"/>
    </location>
</feature>
<dbReference type="GO" id="GO:0003677">
    <property type="term" value="F:DNA binding"/>
    <property type="evidence" value="ECO:0007669"/>
    <property type="project" value="InterPro"/>
</dbReference>
<comment type="caution">
    <text evidence="5">The sequence shown here is derived from an EMBL/GenBank/DDBJ whole genome shotgun (WGS) entry which is preliminary data.</text>
</comment>
<sequence>MAISEPLSSSTLSGYHRDPRHYSNISVLESEMRRRTWAFIMQMDLLLSGKCGLPRAVDERQADTLPPLNVLDEDLNEDMTEPPEDRSVSEPTSVAYLSYKTRLLAVQGRISDRINSPKGLTYEEVLQLDKDLMSQIATKPAWLEPLECIERTGPWRCHLNQVIEMDLIVQRARMILHRKYLIPAHTLQRYASSRDICLEAAQKVLQHQRALSENPMNTRPDPGNWRFMSLMSHDFLLAAVLVCLDIDRDLRIGKSATSVTSEGVGGKEARLERLNLLQQSHQAWSGFQSQSGVADKATRTLGIMLDRLRQAQEPNDRPMAALGDGPESQWPANHSDVQSQLSTDSSAPWVQEVPPHISDATESLDAGQISKYFQNSTQAPHLNGTDFYHDFSNIDNMLISPHMDIDWSAWDAQYFGTMWNL</sequence>
<gene>
    <name evidence="5" type="ORF">LTR09_012814</name>
</gene>
<feature type="domain" description="Xylanolytic transcriptional activator regulatory" evidence="4">
    <location>
        <begin position="13"/>
        <end position="129"/>
    </location>
</feature>
<evidence type="ECO:0000259" key="4">
    <source>
        <dbReference type="Pfam" id="PF04082"/>
    </source>
</evidence>
<feature type="region of interest" description="Disordered" evidence="3">
    <location>
        <begin position="309"/>
        <end position="340"/>
    </location>
</feature>
<dbReference type="PANTHER" id="PTHR31001">
    <property type="entry name" value="UNCHARACTERIZED TRANSCRIPTIONAL REGULATORY PROTEIN"/>
    <property type="match status" value="1"/>
</dbReference>
<dbReference type="AlphaFoldDB" id="A0AAJ0G454"/>
<dbReference type="InterPro" id="IPR007219">
    <property type="entry name" value="XnlR_reg_dom"/>
</dbReference>
<evidence type="ECO:0000256" key="3">
    <source>
        <dbReference type="SAM" id="MobiDB-lite"/>
    </source>
</evidence>
<comment type="subcellular location">
    <subcellularLocation>
        <location evidence="1">Nucleus</location>
    </subcellularLocation>
</comment>
<dbReference type="Proteomes" id="UP001271007">
    <property type="component" value="Unassembled WGS sequence"/>
</dbReference>
<name>A0AAJ0G454_9PEZI</name>
<dbReference type="GO" id="GO:0005634">
    <property type="term" value="C:nucleus"/>
    <property type="evidence" value="ECO:0007669"/>
    <property type="project" value="UniProtKB-SubCell"/>
</dbReference>
<protein>
    <recommendedName>
        <fullName evidence="4">Xylanolytic transcriptional activator regulatory domain-containing protein</fullName>
    </recommendedName>
</protein>
<evidence type="ECO:0000256" key="1">
    <source>
        <dbReference type="ARBA" id="ARBA00004123"/>
    </source>
</evidence>
<proteinExistence type="predicted"/>
<accession>A0AAJ0G454</accession>
<evidence type="ECO:0000313" key="5">
    <source>
        <dbReference type="EMBL" id="KAK3045621.1"/>
    </source>
</evidence>
<evidence type="ECO:0000256" key="2">
    <source>
        <dbReference type="ARBA" id="ARBA00023242"/>
    </source>
</evidence>
<dbReference type="EMBL" id="JAWDJX010000183">
    <property type="protein sequence ID" value="KAK3045621.1"/>
    <property type="molecule type" value="Genomic_DNA"/>
</dbReference>